<feature type="transmembrane region" description="Helical" evidence="9">
    <location>
        <begin position="261"/>
        <end position="278"/>
    </location>
</feature>
<feature type="transmembrane region" description="Helical" evidence="9">
    <location>
        <begin position="67"/>
        <end position="92"/>
    </location>
</feature>
<dbReference type="Proteomes" id="UP001202244">
    <property type="component" value="Chromosome"/>
</dbReference>
<dbReference type="Gene3D" id="1.10.357.140">
    <property type="entry name" value="UbiA prenyltransferase"/>
    <property type="match status" value="1"/>
</dbReference>
<evidence type="ECO:0000256" key="3">
    <source>
        <dbReference type="ARBA" id="ARBA00022428"/>
    </source>
</evidence>
<dbReference type="Pfam" id="PF01040">
    <property type="entry name" value="UbiA"/>
    <property type="match status" value="1"/>
</dbReference>
<protein>
    <submittedName>
        <fullName evidence="10">UbiA family prenyltransferase</fullName>
    </submittedName>
</protein>
<feature type="transmembrane region" description="Helical" evidence="9">
    <location>
        <begin position="190"/>
        <end position="207"/>
    </location>
</feature>
<reference evidence="10 11" key="1">
    <citation type="journal article" date="2023" name="Microbiol. Spectr.">
        <title>Synergy between Genome Mining, Metabolomics, and Bioinformatics Uncovers Antibacterial Chlorinated Carbazole Alkaloids and Their Biosynthetic Gene Cluster from Streptomyces tubbatahanensis sp. nov., a Novel Actinomycete Isolated from Sulu Sea, Philippines.</title>
        <authorList>
            <person name="Tenebro C.P."/>
            <person name="Trono D.J.V.L."/>
            <person name="Balida L.A.P."/>
            <person name="Bayog L.K.A."/>
            <person name="Bruna J.R."/>
            <person name="Sabido E.M."/>
            <person name="Caspe D.P.C."/>
            <person name="de Los Santos E.L.C."/>
            <person name="Saludes J.P."/>
            <person name="Dalisay D.S."/>
        </authorList>
    </citation>
    <scope>NUCLEOTIDE SEQUENCE [LARGE SCALE GENOMIC DNA]</scope>
    <source>
        <strain evidence="10 11">DSD3025</strain>
    </source>
</reference>
<comment type="subcellular location">
    <subcellularLocation>
        <location evidence="1">Membrane</location>
        <topology evidence="1">Multi-pass membrane protein</topology>
    </subcellularLocation>
</comment>
<evidence type="ECO:0000256" key="9">
    <source>
        <dbReference type="SAM" id="Phobius"/>
    </source>
</evidence>
<evidence type="ECO:0000256" key="7">
    <source>
        <dbReference type="ARBA" id="ARBA00023136"/>
    </source>
</evidence>
<dbReference type="InterPro" id="IPR000537">
    <property type="entry name" value="UbiA_prenyltransferase"/>
</dbReference>
<dbReference type="InterPro" id="IPR026046">
    <property type="entry name" value="UBIAD1"/>
</dbReference>
<name>A0ABY3XMR4_9ACTN</name>
<accession>A0ABY3XMR4</accession>
<feature type="transmembrane region" description="Helical" evidence="9">
    <location>
        <begin position="213"/>
        <end position="232"/>
    </location>
</feature>
<proteinExistence type="predicted"/>
<sequence length="338" mass="36170">MNVIPAAGRQPNGAAPRQRQGRAGPATGRAGWLRTYLRLSKAEFVLDYYLSVIVVMTAYAASAGSGFVWESLLTVGLFMLGQFGVVSAVMAFDDVNGFRDGSDQANYVGADGEPLRPLQRKPLLTGALTPRQATWFGTLALLWGAALWTLAAVQAAHRPWWALLAAGLVLVTSWQYSYGLKFSYRSLGEVLIAGCPMVLVIAPYGYLDGHMPALVLVEAVLFGLWQILVSAYSNTKDISGDKAVGRSTVAVRTSDRGNRRFIGALTATDLLLVPAAAAAGWAPWWAVAAMLPLAALRLRQYAAFLRGGDALLARRRGVSAFRTGIACLALVNLVHFAG</sequence>
<keyword evidence="3" id="KW-0474">Menaquinone biosynthesis</keyword>
<dbReference type="CDD" id="cd13956">
    <property type="entry name" value="PT_UbiA"/>
    <property type="match status" value="1"/>
</dbReference>
<evidence type="ECO:0000256" key="4">
    <source>
        <dbReference type="ARBA" id="ARBA00022679"/>
    </source>
</evidence>
<evidence type="ECO:0000256" key="6">
    <source>
        <dbReference type="ARBA" id="ARBA00022989"/>
    </source>
</evidence>
<keyword evidence="6 9" id="KW-1133">Transmembrane helix</keyword>
<feature type="transmembrane region" description="Helical" evidence="9">
    <location>
        <begin position="159"/>
        <end position="178"/>
    </location>
</feature>
<evidence type="ECO:0000256" key="1">
    <source>
        <dbReference type="ARBA" id="ARBA00004141"/>
    </source>
</evidence>
<gene>
    <name evidence="10" type="ORF">MMF93_03895</name>
</gene>
<dbReference type="RefSeq" id="WP_242749560.1">
    <property type="nucleotide sequence ID" value="NZ_CP093846.1"/>
</dbReference>
<comment type="pathway">
    <text evidence="2">Quinol/quinone metabolism; menaquinone biosynthesis.</text>
</comment>
<keyword evidence="4" id="KW-0808">Transferase</keyword>
<dbReference type="PANTHER" id="PTHR13929">
    <property type="entry name" value="1,4-DIHYDROXY-2-NAPHTHOATE OCTAPRENYLTRANSFERASE"/>
    <property type="match status" value="1"/>
</dbReference>
<evidence type="ECO:0000313" key="10">
    <source>
        <dbReference type="EMBL" id="UNS95726.1"/>
    </source>
</evidence>
<evidence type="ECO:0000256" key="5">
    <source>
        <dbReference type="ARBA" id="ARBA00022692"/>
    </source>
</evidence>
<feature type="transmembrane region" description="Helical" evidence="9">
    <location>
        <begin position="44"/>
        <end position="61"/>
    </location>
</feature>
<feature type="transmembrane region" description="Helical" evidence="9">
    <location>
        <begin position="133"/>
        <end position="153"/>
    </location>
</feature>
<dbReference type="PANTHER" id="PTHR13929:SF0">
    <property type="entry name" value="UBIA PRENYLTRANSFERASE DOMAIN-CONTAINING PROTEIN 1"/>
    <property type="match status" value="1"/>
</dbReference>
<keyword evidence="11" id="KW-1185">Reference proteome</keyword>
<dbReference type="EMBL" id="CP093846">
    <property type="protein sequence ID" value="UNS95726.1"/>
    <property type="molecule type" value="Genomic_DNA"/>
</dbReference>
<keyword evidence="5 9" id="KW-0812">Transmembrane</keyword>
<keyword evidence="7 9" id="KW-0472">Membrane</keyword>
<feature type="transmembrane region" description="Helical" evidence="9">
    <location>
        <begin position="317"/>
        <end position="337"/>
    </location>
</feature>
<dbReference type="InterPro" id="IPR044878">
    <property type="entry name" value="UbiA_sf"/>
</dbReference>
<organism evidence="10 11">
    <name type="scientific">Streptomyces tubbatahanensis</name>
    <dbReference type="NCBI Taxonomy" id="2923272"/>
    <lineage>
        <taxon>Bacteria</taxon>
        <taxon>Bacillati</taxon>
        <taxon>Actinomycetota</taxon>
        <taxon>Actinomycetes</taxon>
        <taxon>Kitasatosporales</taxon>
        <taxon>Streptomycetaceae</taxon>
        <taxon>Streptomyces</taxon>
    </lineage>
</organism>
<evidence type="ECO:0000313" key="11">
    <source>
        <dbReference type="Proteomes" id="UP001202244"/>
    </source>
</evidence>
<evidence type="ECO:0000256" key="2">
    <source>
        <dbReference type="ARBA" id="ARBA00004863"/>
    </source>
</evidence>
<evidence type="ECO:0000256" key="8">
    <source>
        <dbReference type="SAM" id="MobiDB-lite"/>
    </source>
</evidence>
<feature type="region of interest" description="Disordered" evidence="8">
    <location>
        <begin position="1"/>
        <end position="27"/>
    </location>
</feature>